<dbReference type="Pfam" id="PF07103">
    <property type="entry name" value="DUF1365"/>
    <property type="match status" value="1"/>
</dbReference>
<dbReference type="OrthoDB" id="3340520at2759"/>
<dbReference type="AlphaFoldDB" id="A0A8H5C0I6"/>
<feature type="region of interest" description="Disordered" evidence="1">
    <location>
        <begin position="584"/>
        <end position="610"/>
    </location>
</feature>
<dbReference type="PANTHER" id="PTHR33973:SF4">
    <property type="entry name" value="OS07G0153300 PROTEIN"/>
    <property type="match status" value="1"/>
</dbReference>
<feature type="compositionally biased region" description="Gly residues" evidence="1">
    <location>
        <begin position="596"/>
        <end position="606"/>
    </location>
</feature>
<dbReference type="Proteomes" id="UP000559256">
    <property type="component" value="Unassembled WGS sequence"/>
</dbReference>
<accession>A0A8H5C0I6</accession>
<organism evidence="2 3">
    <name type="scientific">Tetrapyrgos nigripes</name>
    <dbReference type="NCBI Taxonomy" id="182062"/>
    <lineage>
        <taxon>Eukaryota</taxon>
        <taxon>Fungi</taxon>
        <taxon>Dikarya</taxon>
        <taxon>Basidiomycota</taxon>
        <taxon>Agaricomycotina</taxon>
        <taxon>Agaricomycetes</taxon>
        <taxon>Agaricomycetidae</taxon>
        <taxon>Agaricales</taxon>
        <taxon>Marasmiineae</taxon>
        <taxon>Marasmiaceae</taxon>
        <taxon>Tetrapyrgos</taxon>
    </lineage>
</organism>
<feature type="region of interest" description="Disordered" evidence="1">
    <location>
        <begin position="173"/>
        <end position="238"/>
    </location>
</feature>
<comment type="caution">
    <text evidence="2">The sequence shown here is derived from an EMBL/GenBank/DDBJ whole genome shotgun (WGS) entry which is preliminary data.</text>
</comment>
<evidence type="ECO:0000256" key="1">
    <source>
        <dbReference type="SAM" id="MobiDB-lite"/>
    </source>
</evidence>
<dbReference type="PANTHER" id="PTHR33973">
    <property type="entry name" value="OS07G0153300 PROTEIN"/>
    <property type="match status" value="1"/>
</dbReference>
<evidence type="ECO:0000313" key="2">
    <source>
        <dbReference type="EMBL" id="KAF5332930.1"/>
    </source>
</evidence>
<reference evidence="2 3" key="1">
    <citation type="journal article" date="2020" name="ISME J.">
        <title>Uncovering the hidden diversity of litter-decomposition mechanisms in mushroom-forming fungi.</title>
        <authorList>
            <person name="Floudas D."/>
            <person name="Bentzer J."/>
            <person name="Ahren D."/>
            <person name="Johansson T."/>
            <person name="Persson P."/>
            <person name="Tunlid A."/>
        </authorList>
    </citation>
    <scope>NUCLEOTIDE SEQUENCE [LARGE SCALE GENOMIC DNA]</scope>
    <source>
        <strain evidence="2 3">CBS 291.85</strain>
    </source>
</reference>
<feature type="compositionally biased region" description="Low complexity" evidence="1">
    <location>
        <begin position="500"/>
        <end position="512"/>
    </location>
</feature>
<name>A0A8H5C0I6_9AGAR</name>
<sequence>MKRFRLFGIGPEGYLTPSLPSTSSSSSLSNGHPSSIRTKLIQLLQRRCLLPVSKVGEDDFYDAWMMTMPRFCGFEGINPLTVYFCYRKRRGGCEGKQKEETKEESEPELWLIVLEVHNTFGESHVYLLEIGKNEDALPNSYPAASGYDHRWTFPRSFHVSPFNDRKGYYVVSAKRPSQAPPSLDSGTRQGTSEGGDGATPPMPTISVHLHLDAPFAPSADSDNETNEPRAKTSTENTKSEIGPLKLTAVLRPMSSVPLSSKSILSLFSLNPFASSSSASTVTTTTPASRPTKVKANPFALFLTFPRILYQAYILHYRKQLGVYIRPEPFPAPQTPASPAYVSNTRLPEGHFEADRVGSVIRDGIGDYGDAGSSGGFGCPVASRTGTIQVQALTIRHLPASALETWARRVVERYVAARVGVLASFLARQLENQEGESRTKPLGKVVEKEVEKTREKVVVRVELIPSSFAVTGIEGEGGRRVFSGESLSLSSSDGHVDEPTKPTYPNTGTTNTNGSYENGQVDVKANGRTLTETLTKTKTKTLTKTLKITYLSPTFYTLLFLAPSARWALERGGEKGERLFSLSLASSSDSHETGYENGKGGGEGNGTDGEEAQKEAERMFLELFGGFDGHTEKATGETEGENPSLSLRQRIRSWAIPLPTPESSRDTSKGMNGLPPIPARHFLDTPILSPSTVSSPSEHVQDYVPPHSLLSTFLILVLLFLSYLEKGVFRLVGARVLKFDEGAEVGEPWEGEKWGRVVRRVVDVKC</sequence>
<evidence type="ECO:0000313" key="3">
    <source>
        <dbReference type="Proteomes" id="UP000559256"/>
    </source>
</evidence>
<proteinExistence type="predicted"/>
<gene>
    <name evidence="2" type="ORF">D9758_015969</name>
</gene>
<dbReference type="InterPro" id="IPR010775">
    <property type="entry name" value="DUF1365"/>
</dbReference>
<feature type="region of interest" description="Disordered" evidence="1">
    <location>
        <begin position="486"/>
        <end position="518"/>
    </location>
</feature>
<dbReference type="EMBL" id="JAACJM010000299">
    <property type="protein sequence ID" value="KAF5332930.1"/>
    <property type="molecule type" value="Genomic_DNA"/>
</dbReference>
<protein>
    <submittedName>
        <fullName evidence="2">Uncharacterized protein</fullName>
    </submittedName>
</protein>
<keyword evidence="3" id="KW-1185">Reference proteome</keyword>